<keyword evidence="1" id="KW-1133">Transmembrane helix</keyword>
<proteinExistence type="predicted"/>
<reference evidence="3" key="1">
    <citation type="submission" date="2019-08" db="EMBL/GenBank/DDBJ databases">
        <authorList>
            <person name="Kucharzyk K."/>
            <person name="Murdoch R.W."/>
            <person name="Higgins S."/>
            <person name="Loffler F."/>
        </authorList>
    </citation>
    <scope>NUCLEOTIDE SEQUENCE</scope>
</reference>
<protein>
    <recommendedName>
        <fullName evidence="2">Glycosyltransferase 2-like domain-containing protein</fullName>
    </recommendedName>
</protein>
<feature type="domain" description="Glycosyltransferase 2-like" evidence="2">
    <location>
        <begin position="16"/>
        <end position="136"/>
    </location>
</feature>
<sequence length="183" mass="21806">MAFDFSWFKGHIPEVSSAGEDKELEVLLLKEGVYIEYLEDVVVYDEKIVDPESFSRQRRRWLAAQYGTLKQAIKELPGAIITRNWDYCNKLFQWMMLPRVLLLGTISFLAFVFTLFRWQWSLKWWGLLFCLVVAFSMALPDELFDKRLKKALRKIPLLFFLMFVNLFRLKGVNRKFIHTRHGD</sequence>
<organism evidence="3">
    <name type="scientific">bioreactor metagenome</name>
    <dbReference type="NCBI Taxonomy" id="1076179"/>
    <lineage>
        <taxon>unclassified sequences</taxon>
        <taxon>metagenomes</taxon>
        <taxon>ecological metagenomes</taxon>
    </lineage>
</organism>
<evidence type="ECO:0000259" key="2">
    <source>
        <dbReference type="Pfam" id="PF13632"/>
    </source>
</evidence>
<evidence type="ECO:0000313" key="3">
    <source>
        <dbReference type="EMBL" id="MPN43071.1"/>
    </source>
</evidence>
<feature type="transmembrane region" description="Helical" evidence="1">
    <location>
        <begin position="122"/>
        <end position="139"/>
    </location>
</feature>
<dbReference type="EMBL" id="VSSQ01101235">
    <property type="protein sequence ID" value="MPN43071.1"/>
    <property type="molecule type" value="Genomic_DNA"/>
</dbReference>
<feature type="transmembrane region" description="Helical" evidence="1">
    <location>
        <begin position="100"/>
        <end position="116"/>
    </location>
</feature>
<accession>A0A645HVI4</accession>
<dbReference type="InterPro" id="IPR001173">
    <property type="entry name" value="Glyco_trans_2-like"/>
</dbReference>
<comment type="caution">
    <text evidence="3">The sequence shown here is derived from an EMBL/GenBank/DDBJ whole genome shotgun (WGS) entry which is preliminary data.</text>
</comment>
<dbReference type="InterPro" id="IPR029044">
    <property type="entry name" value="Nucleotide-diphossugar_trans"/>
</dbReference>
<dbReference type="SUPFAM" id="SSF53448">
    <property type="entry name" value="Nucleotide-diphospho-sugar transferases"/>
    <property type="match status" value="1"/>
</dbReference>
<keyword evidence="1" id="KW-0472">Membrane</keyword>
<name>A0A645HVI4_9ZZZZ</name>
<evidence type="ECO:0000256" key="1">
    <source>
        <dbReference type="SAM" id="Phobius"/>
    </source>
</evidence>
<feature type="transmembrane region" description="Helical" evidence="1">
    <location>
        <begin position="151"/>
        <end position="169"/>
    </location>
</feature>
<gene>
    <name evidence="3" type="ORF">SDC9_190630</name>
</gene>
<keyword evidence="1" id="KW-0812">Transmembrane</keyword>
<dbReference type="Pfam" id="PF13632">
    <property type="entry name" value="Glyco_trans_2_3"/>
    <property type="match status" value="1"/>
</dbReference>
<dbReference type="AlphaFoldDB" id="A0A645HVI4"/>